<reference evidence="1 2" key="1">
    <citation type="submission" date="2024-05" db="EMBL/GenBank/DDBJ databases">
        <title>Human gut microbiome strain richness.</title>
        <authorList>
            <person name="Chen-Liaw A."/>
        </authorList>
    </citation>
    <scope>NUCLEOTIDE SEQUENCE [LARGE SCALE GENOMIC DNA]</scope>
    <source>
        <strain evidence="1 2">1001271st1_B1_1001271B_150615</strain>
    </source>
</reference>
<protein>
    <recommendedName>
        <fullName evidence="3">Helix-turn-helix domain-containing protein</fullName>
    </recommendedName>
</protein>
<organism evidence="1 2">
    <name type="scientific">Bacteroides humanifaecis</name>
    <dbReference type="NCBI Taxonomy" id="2792859"/>
    <lineage>
        <taxon>Bacteria</taxon>
        <taxon>Pseudomonadati</taxon>
        <taxon>Bacteroidota</taxon>
        <taxon>Bacteroidia</taxon>
        <taxon>Bacteroidales</taxon>
        <taxon>Bacteroidaceae</taxon>
        <taxon>Bacteroides</taxon>
    </lineage>
</organism>
<dbReference type="RefSeq" id="WP_138345086.1">
    <property type="nucleotide sequence ID" value="NZ_CP084680.1"/>
</dbReference>
<proteinExistence type="predicted"/>
<keyword evidence="2" id="KW-1185">Reference proteome</keyword>
<name>A0ABV0HX39_9BACE</name>
<dbReference type="EMBL" id="JBDQBE010000006">
    <property type="protein sequence ID" value="MEO4937787.1"/>
    <property type="molecule type" value="Genomic_DNA"/>
</dbReference>
<dbReference type="Proteomes" id="UP001491715">
    <property type="component" value="Unassembled WGS sequence"/>
</dbReference>
<accession>A0ABV0HX39</accession>
<evidence type="ECO:0008006" key="3">
    <source>
        <dbReference type="Google" id="ProtNLM"/>
    </source>
</evidence>
<evidence type="ECO:0000313" key="2">
    <source>
        <dbReference type="Proteomes" id="UP001491715"/>
    </source>
</evidence>
<evidence type="ECO:0000313" key="1">
    <source>
        <dbReference type="EMBL" id="MEO4937787.1"/>
    </source>
</evidence>
<sequence length="221" mass="26503">MKNYTVIPNRISSLFSPNDLYTLIGLYFTANSNYSTDSTYLQIADITKQSFSYIKDNFMPRLEKSGFCDRIEFFTQEGLKRKRYFLPHPQTNFRIIQKEVLENTDLTSEEKGFIIALYCNTVNNSFNLTMSWKFWEEKIKVKKSTFYKIRKSLINKDYLKKLEDVPENPESEDYPHDYMLCVSWLGHINYENWLEMAAISEDVPKSMYVYKDKQQYYYVYK</sequence>
<comment type="caution">
    <text evidence="1">The sequence shown here is derived from an EMBL/GenBank/DDBJ whole genome shotgun (WGS) entry which is preliminary data.</text>
</comment>
<gene>
    <name evidence="1" type="ORF">ABHZ06_07880</name>
</gene>